<evidence type="ECO:0000313" key="3">
    <source>
        <dbReference type="Proteomes" id="UP000030647"/>
    </source>
</evidence>
<evidence type="ECO:0000313" key="2">
    <source>
        <dbReference type="EMBL" id="ERL66168.1"/>
    </source>
</evidence>
<dbReference type="EMBL" id="KI271583">
    <property type="protein sequence ID" value="ERL66168.1"/>
    <property type="molecule type" value="Genomic_DNA"/>
</dbReference>
<sequence>MITTQATVTAIGKQALGHADPIVVLFGPDATAQIAAIAVLQRFTDSQAQQQLTVAVGDTIKIDAASYTITYAGQAAQANLRSLGHVALVFSDTAQGDRLQNGLYLHPLGQAPQYPVFREGTTITYMHQA</sequence>
<keyword evidence="3" id="KW-1185">Reference proteome</keyword>
<dbReference type="GO" id="GO:0016301">
    <property type="term" value="F:kinase activity"/>
    <property type="evidence" value="ECO:0007669"/>
    <property type="project" value="TreeGrafter"/>
</dbReference>
<dbReference type="PANTHER" id="PTHR40398:SF1">
    <property type="entry name" value="PTS SYSTEM GLUCITOL_SORBITOL-SPECIFIC EIIA COMPONENT"/>
    <property type="match status" value="1"/>
</dbReference>
<dbReference type="HOGENOM" id="CLU_138435_1_0_9"/>
<dbReference type="InterPro" id="IPR004716">
    <property type="entry name" value="PTS_IIA_glucitol/sorbitol-sp"/>
</dbReference>
<name>U4TWE9_9LACO</name>
<dbReference type="OrthoDB" id="7065254at2"/>
<dbReference type="GO" id="GO:0008982">
    <property type="term" value="F:protein-N(PI)-phosphohistidine-sugar phosphotransferase activity"/>
    <property type="evidence" value="ECO:0007669"/>
    <property type="project" value="InterPro"/>
</dbReference>
<dbReference type="Gene3D" id="2.40.33.40">
    <property type="entry name" value="Phosphotransferase system, glucitol/sorbitol-specific IIA component"/>
    <property type="match status" value="1"/>
</dbReference>
<dbReference type="GO" id="GO:0009401">
    <property type="term" value="P:phosphoenolpyruvate-dependent sugar phosphotransferase system"/>
    <property type="evidence" value="ECO:0007669"/>
    <property type="project" value="InterPro"/>
</dbReference>
<comment type="caution">
    <text evidence="1">Lacks conserved residue(s) required for the propagation of feature annotation.</text>
</comment>
<evidence type="ECO:0000256" key="1">
    <source>
        <dbReference type="PROSITE-ProRule" id="PRU00420"/>
    </source>
</evidence>
<dbReference type="PANTHER" id="PTHR40398">
    <property type="entry name" value="PTS SYSTEM GLUCITOL/SORBITOL-SPECIFIC EIIA COMPONENT"/>
    <property type="match status" value="1"/>
</dbReference>
<dbReference type="GO" id="GO:0005737">
    <property type="term" value="C:cytoplasm"/>
    <property type="evidence" value="ECO:0007669"/>
    <property type="project" value="InterPro"/>
</dbReference>
<dbReference type="AlphaFoldDB" id="U4TWE9"/>
<organism evidence="2 3">
    <name type="scientific">Schleiferilactobacillus shenzhenensis LY-73</name>
    <dbReference type="NCBI Taxonomy" id="1231336"/>
    <lineage>
        <taxon>Bacteria</taxon>
        <taxon>Bacillati</taxon>
        <taxon>Bacillota</taxon>
        <taxon>Bacilli</taxon>
        <taxon>Lactobacillales</taxon>
        <taxon>Lactobacillaceae</taxon>
        <taxon>Schleiferilactobacillus</taxon>
    </lineage>
</organism>
<dbReference type="eggNOG" id="COG3731">
    <property type="taxonomic scope" value="Bacteria"/>
</dbReference>
<dbReference type="Proteomes" id="UP000030647">
    <property type="component" value="Unassembled WGS sequence"/>
</dbReference>
<proteinExistence type="predicted"/>
<reference evidence="3" key="1">
    <citation type="journal article" date="2013" name="Genome Announc.">
        <title>Whole-Genome Sequencing of Lactobacillus shenzhenensis Strain LY-73T.</title>
        <authorList>
            <person name="Lin Z."/>
            <person name="Liu Z."/>
            <person name="Yang R."/>
            <person name="Zou Y."/>
            <person name="Wan D."/>
            <person name="Chen J."/>
            <person name="Guo M."/>
            <person name="Zhao J."/>
            <person name="Fang C."/>
            <person name="Yang R."/>
            <person name="Liu F."/>
        </authorList>
    </citation>
    <scope>NUCLEOTIDE SEQUENCE [LARGE SCALE GENOMIC DNA]</scope>
    <source>
        <strain evidence="3">LY-73</strain>
    </source>
</reference>
<dbReference type="STRING" id="1231336.L248_1260"/>
<dbReference type="InterPro" id="IPR036665">
    <property type="entry name" value="PTS_IIA_glucitol/sorbitol_sf"/>
</dbReference>
<dbReference type="PROSITE" id="PS51097">
    <property type="entry name" value="PTS_EIIA_TYPE_5"/>
    <property type="match status" value="1"/>
</dbReference>
<dbReference type="RefSeq" id="WP_022528545.1">
    <property type="nucleotide sequence ID" value="NZ_KI271583.1"/>
</dbReference>
<dbReference type="Pfam" id="PF03829">
    <property type="entry name" value="PTSIIA_gutA"/>
    <property type="match status" value="1"/>
</dbReference>
<accession>U4TWE9</accession>
<protein>
    <submittedName>
        <fullName evidence="2">PTS system, glucitol/sorbitol-specific IIA component</fullName>
    </submittedName>
</protein>
<gene>
    <name evidence="2" type="ORF">L248_1260</name>
</gene>
<dbReference type="SUPFAM" id="SSF141530">
    <property type="entry name" value="PTSIIA/GutA-like"/>
    <property type="match status" value="1"/>
</dbReference>